<keyword evidence="3" id="KW-1185">Reference proteome</keyword>
<proteinExistence type="predicted"/>
<sequence>MFRSVMAARKSRHPAPSNSRNTPAVPPPTTTPSGFGNTPAVPPAPKPASPPSSSVTKSAVDPFIRHSPARERTPMTSSNRKGKAPAQPKRADKPNTSSKSKDSSKKRLATQVQEPSRRSKRTRS</sequence>
<protein>
    <submittedName>
        <fullName evidence="2">Uncharacterized protein</fullName>
    </submittedName>
</protein>
<organism evidence="2 3">
    <name type="scientific">Amanita thiersii Skay4041</name>
    <dbReference type="NCBI Taxonomy" id="703135"/>
    <lineage>
        <taxon>Eukaryota</taxon>
        <taxon>Fungi</taxon>
        <taxon>Dikarya</taxon>
        <taxon>Basidiomycota</taxon>
        <taxon>Agaricomycotina</taxon>
        <taxon>Agaricomycetes</taxon>
        <taxon>Agaricomycetidae</taxon>
        <taxon>Agaricales</taxon>
        <taxon>Pluteineae</taxon>
        <taxon>Amanitaceae</taxon>
        <taxon>Amanita</taxon>
    </lineage>
</organism>
<feature type="compositionally biased region" description="Basic and acidic residues" evidence="1">
    <location>
        <begin position="89"/>
        <end position="105"/>
    </location>
</feature>
<evidence type="ECO:0000256" key="1">
    <source>
        <dbReference type="SAM" id="MobiDB-lite"/>
    </source>
</evidence>
<dbReference type="Proteomes" id="UP000242287">
    <property type="component" value="Unassembled WGS sequence"/>
</dbReference>
<dbReference type="AlphaFoldDB" id="A0A2A9N9J3"/>
<gene>
    <name evidence="2" type="ORF">AMATHDRAFT_6944</name>
</gene>
<feature type="region of interest" description="Disordered" evidence="1">
    <location>
        <begin position="1"/>
        <end position="124"/>
    </location>
</feature>
<reference evidence="2 3" key="1">
    <citation type="submission" date="2014-02" db="EMBL/GenBank/DDBJ databases">
        <title>Transposable element dynamics among asymbiotic and ectomycorrhizal Amanita fungi.</title>
        <authorList>
            <consortium name="DOE Joint Genome Institute"/>
            <person name="Hess J."/>
            <person name="Skrede I."/>
            <person name="Wolfe B."/>
            <person name="LaButti K."/>
            <person name="Ohm R.A."/>
            <person name="Grigoriev I.V."/>
            <person name="Pringle A."/>
        </authorList>
    </citation>
    <scope>NUCLEOTIDE SEQUENCE [LARGE SCALE GENOMIC DNA]</scope>
    <source>
        <strain evidence="2 3">SKay4041</strain>
    </source>
</reference>
<accession>A0A2A9N9J3</accession>
<name>A0A2A9N9J3_9AGAR</name>
<dbReference type="EMBL" id="KZ302124">
    <property type="protein sequence ID" value="PFH47249.1"/>
    <property type="molecule type" value="Genomic_DNA"/>
</dbReference>
<evidence type="ECO:0000313" key="3">
    <source>
        <dbReference type="Proteomes" id="UP000242287"/>
    </source>
</evidence>
<evidence type="ECO:0000313" key="2">
    <source>
        <dbReference type="EMBL" id="PFH47249.1"/>
    </source>
</evidence>
<feature type="compositionally biased region" description="Pro residues" evidence="1">
    <location>
        <begin position="40"/>
        <end position="50"/>
    </location>
</feature>